<dbReference type="CDD" id="cd00093">
    <property type="entry name" value="HTH_XRE"/>
    <property type="match status" value="1"/>
</dbReference>
<proteinExistence type="predicted"/>
<dbReference type="SUPFAM" id="SSF47413">
    <property type="entry name" value="lambda repressor-like DNA-binding domains"/>
    <property type="match status" value="1"/>
</dbReference>
<dbReference type="InterPro" id="IPR010982">
    <property type="entry name" value="Lambda_DNA-bd_dom_sf"/>
</dbReference>
<protein>
    <submittedName>
        <fullName evidence="1">Putative transcriptional regulator</fullName>
    </submittedName>
</protein>
<accession>A0A8S5PX56</accession>
<evidence type="ECO:0000313" key="1">
    <source>
        <dbReference type="EMBL" id="DAE11344.1"/>
    </source>
</evidence>
<dbReference type="Gene3D" id="1.10.260.40">
    <property type="entry name" value="lambda repressor-like DNA-binding domains"/>
    <property type="match status" value="1"/>
</dbReference>
<dbReference type="EMBL" id="BK015531">
    <property type="protein sequence ID" value="DAE11344.1"/>
    <property type="molecule type" value="Genomic_DNA"/>
</dbReference>
<sequence length="115" mass="13109">MKAKLYAHLMQDAENISDRDAYVSDWALSSVWGAPIPDDEWVQLIDMLGHMWDAAHLTIKDIRAAAGMSQSVFADRIVASLRTVQSWEYGRNKCPLFVRLILAERFGLYQPPEVE</sequence>
<organism evidence="1">
    <name type="scientific">Myoviridae sp. ctWiL39</name>
    <dbReference type="NCBI Taxonomy" id="2825120"/>
    <lineage>
        <taxon>Viruses</taxon>
        <taxon>Duplodnaviria</taxon>
        <taxon>Heunggongvirae</taxon>
        <taxon>Uroviricota</taxon>
        <taxon>Caudoviricetes</taxon>
    </lineage>
</organism>
<dbReference type="InterPro" id="IPR001387">
    <property type="entry name" value="Cro/C1-type_HTH"/>
</dbReference>
<name>A0A8S5PX56_9CAUD</name>
<reference evidence="1" key="1">
    <citation type="journal article" date="2021" name="Proc. Natl. Acad. Sci. U.S.A.">
        <title>A Catalog of Tens of Thousands of Viruses from Human Metagenomes Reveals Hidden Associations with Chronic Diseases.</title>
        <authorList>
            <person name="Tisza M.J."/>
            <person name="Buck C.B."/>
        </authorList>
    </citation>
    <scope>NUCLEOTIDE SEQUENCE</scope>
    <source>
        <strain evidence="1">CtWiL39</strain>
    </source>
</reference>
<dbReference type="GO" id="GO:0003677">
    <property type="term" value="F:DNA binding"/>
    <property type="evidence" value="ECO:0007669"/>
    <property type="project" value="InterPro"/>
</dbReference>